<keyword evidence="5" id="KW-1185">Reference proteome</keyword>
<feature type="signal peptide" evidence="2">
    <location>
        <begin position="1"/>
        <end position="19"/>
    </location>
</feature>
<dbReference type="GO" id="GO:0012505">
    <property type="term" value="C:endomembrane system"/>
    <property type="evidence" value="ECO:0007669"/>
    <property type="project" value="TreeGrafter"/>
</dbReference>
<protein>
    <recommendedName>
        <fullName evidence="3">DUF7794 domain-containing protein</fullName>
    </recommendedName>
</protein>
<keyword evidence="1" id="KW-0812">Transmembrane</keyword>
<proteinExistence type="predicted"/>
<evidence type="ECO:0000313" key="5">
    <source>
        <dbReference type="Proteomes" id="UP001489004"/>
    </source>
</evidence>
<comment type="caution">
    <text evidence="4">The sequence shown here is derived from an EMBL/GenBank/DDBJ whole genome shotgun (WGS) entry which is preliminary data.</text>
</comment>
<sequence>MLWIRALVWASALIWCAASQPTVLFVDSSDGGFLNSVVSLEQLSAEGLSAVVASLLAVQPPAAVSAVVSQQVEALIKPNIFARPEALLAIQIAGVDPAVVTKESAAALLGERPQHRVTFNAAAPHTALVTALRAVAEGTPSRLNYHALDFTGLSGCSDACVEQLLKETLAGLGGSYSPGPGPMTGIVNLPSSTSGPPVQLDLGSLAERLWATELATLHQTVADVIAEKVRREAQGEDSGPAAPELLEATLVGMQGVLEAHGADSAQYAAAWAALVAELRGAQDKLSKAFNNRLVSQISLLGEVPAGKDNMRSLLQWREAHRFRQLLAPVPGYTAGNETSPEQWATKAIAWTSFIILLFFTLAGICCLTNMQFKRDSLLYGRAKAD</sequence>
<feature type="chain" id="PRO_5043587264" description="DUF7794 domain-containing protein" evidence="2">
    <location>
        <begin position="20"/>
        <end position="385"/>
    </location>
</feature>
<evidence type="ECO:0000313" key="4">
    <source>
        <dbReference type="EMBL" id="KAK9828754.1"/>
    </source>
</evidence>
<dbReference type="InterPro" id="IPR056696">
    <property type="entry name" value="DUF7794"/>
</dbReference>
<evidence type="ECO:0000256" key="1">
    <source>
        <dbReference type="SAM" id="Phobius"/>
    </source>
</evidence>
<reference evidence="4 5" key="1">
    <citation type="journal article" date="2024" name="Nat. Commun.">
        <title>Phylogenomics reveals the evolutionary origins of lichenization in chlorophyte algae.</title>
        <authorList>
            <person name="Puginier C."/>
            <person name="Libourel C."/>
            <person name="Otte J."/>
            <person name="Skaloud P."/>
            <person name="Haon M."/>
            <person name="Grisel S."/>
            <person name="Petersen M."/>
            <person name="Berrin J.G."/>
            <person name="Delaux P.M."/>
            <person name="Dal Grande F."/>
            <person name="Keller J."/>
        </authorList>
    </citation>
    <scope>NUCLEOTIDE SEQUENCE [LARGE SCALE GENOMIC DNA]</scope>
    <source>
        <strain evidence="4 5">SAG 2043</strain>
    </source>
</reference>
<keyword evidence="1" id="KW-1133">Transmembrane helix</keyword>
<feature type="domain" description="DUF7794" evidence="3">
    <location>
        <begin position="21"/>
        <end position="297"/>
    </location>
</feature>
<dbReference type="Proteomes" id="UP001489004">
    <property type="component" value="Unassembled WGS sequence"/>
</dbReference>
<dbReference type="Pfam" id="PF25070">
    <property type="entry name" value="DUF7794"/>
    <property type="match status" value="1"/>
</dbReference>
<dbReference type="AlphaFoldDB" id="A0AAW1R513"/>
<organism evidence="4 5">
    <name type="scientific">[Myrmecia] bisecta</name>
    <dbReference type="NCBI Taxonomy" id="41462"/>
    <lineage>
        <taxon>Eukaryota</taxon>
        <taxon>Viridiplantae</taxon>
        <taxon>Chlorophyta</taxon>
        <taxon>core chlorophytes</taxon>
        <taxon>Trebouxiophyceae</taxon>
        <taxon>Trebouxiales</taxon>
        <taxon>Trebouxiaceae</taxon>
        <taxon>Myrmecia</taxon>
    </lineage>
</organism>
<dbReference type="PANTHER" id="PTHR37735:SF1">
    <property type="entry name" value="OS08G0567000 PROTEIN"/>
    <property type="match status" value="1"/>
</dbReference>
<feature type="transmembrane region" description="Helical" evidence="1">
    <location>
        <begin position="347"/>
        <end position="367"/>
    </location>
</feature>
<name>A0AAW1R513_9CHLO</name>
<evidence type="ECO:0000256" key="2">
    <source>
        <dbReference type="SAM" id="SignalP"/>
    </source>
</evidence>
<accession>A0AAW1R513</accession>
<evidence type="ECO:0000259" key="3">
    <source>
        <dbReference type="Pfam" id="PF25070"/>
    </source>
</evidence>
<gene>
    <name evidence="4" type="ORF">WJX72_001930</name>
</gene>
<keyword evidence="2" id="KW-0732">Signal</keyword>
<dbReference type="EMBL" id="JALJOR010000001">
    <property type="protein sequence ID" value="KAK9828754.1"/>
    <property type="molecule type" value="Genomic_DNA"/>
</dbReference>
<dbReference type="PANTHER" id="PTHR37735">
    <property type="entry name" value="OS08G0567000 PROTEIN"/>
    <property type="match status" value="1"/>
</dbReference>
<keyword evidence="1" id="KW-0472">Membrane</keyword>